<dbReference type="Proteomes" id="UP000650533">
    <property type="component" value="Chromosome 6"/>
</dbReference>
<dbReference type="KEGG" id="rsx:RhiXN_05754"/>
<dbReference type="AlphaFoldDB" id="A0A8H8NWN2"/>
<dbReference type="InterPro" id="IPR036291">
    <property type="entry name" value="NAD(P)-bd_dom_sf"/>
</dbReference>
<gene>
    <name evidence="1" type="ORF">RhiXN_05754</name>
</gene>
<dbReference type="RefSeq" id="XP_043181002.1">
    <property type="nucleotide sequence ID" value="XM_043325570.1"/>
</dbReference>
<organism evidence="1 2">
    <name type="scientific">Rhizoctonia solani</name>
    <dbReference type="NCBI Taxonomy" id="456999"/>
    <lineage>
        <taxon>Eukaryota</taxon>
        <taxon>Fungi</taxon>
        <taxon>Dikarya</taxon>
        <taxon>Basidiomycota</taxon>
        <taxon>Agaricomycotina</taxon>
        <taxon>Agaricomycetes</taxon>
        <taxon>Cantharellales</taxon>
        <taxon>Ceratobasidiaceae</taxon>
        <taxon>Rhizoctonia</taxon>
    </lineage>
</organism>
<reference evidence="1" key="1">
    <citation type="submission" date="2020-05" db="EMBL/GenBank/DDBJ databases">
        <title>Evolutionary and genomic comparisons of hybrid uninucleate and nonhybrid Rhizoctonia fungi.</title>
        <authorList>
            <person name="Li C."/>
            <person name="Chen X."/>
        </authorList>
    </citation>
    <scope>NUCLEOTIDE SEQUENCE</scope>
    <source>
        <strain evidence="1">AG-1 IA</strain>
    </source>
</reference>
<protein>
    <submittedName>
        <fullName evidence="1">Enoyl-(Acyl carrier protein) reductase</fullName>
    </submittedName>
</protein>
<accession>A0A8H8NWN2</accession>
<dbReference type="Gene3D" id="3.40.50.720">
    <property type="entry name" value="NAD(P)-binding Rossmann-like Domain"/>
    <property type="match status" value="1"/>
</dbReference>
<name>A0A8H8NWN2_9AGAM</name>
<sequence length="101" mass="10976">MAQARKSTSQPACRYPAQHAYKNNLIKTGGSMVMTIGNVHHWPYPGFSPEARDSLFKSQEEKLPVGHVGTPEETAEAYIFAAKRTYLTGQVIVIDGGGVLA</sequence>
<evidence type="ECO:0000313" key="1">
    <source>
        <dbReference type="EMBL" id="QRW20765.1"/>
    </source>
</evidence>
<dbReference type="GeneID" id="67028033"/>
<evidence type="ECO:0000313" key="2">
    <source>
        <dbReference type="Proteomes" id="UP000650533"/>
    </source>
</evidence>
<dbReference type="SUPFAM" id="SSF51735">
    <property type="entry name" value="NAD(P)-binding Rossmann-fold domains"/>
    <property type="match status" value="1"/>
</dbReference>
<proteinExistence type="predicted"/>
<dbReference type="EMBL" id="CP059663">
    <property type="protein sequence ID" value="QRW20765.1"/>
    <property type="molecule type" value="Genomic_DNA"/>
</dbReference>